<keyword evidence="7" id="KW-0143">Chaperone</keyword>
<dbReference type="InterPro" id="IPR046357">
    <property type="entry name" value="PPIase_dom_sf"/>
</dbReference>
<dbReference type="Proteomes" id="UP001251374">
    <property type="component" value="Unassembled WGS sequence"/>
</dbReference>
<dbReference type="PANTHER" id="PTHR47529">
    <property type="entry name" value="PEPTIDYL-PROLYL CIS-TRANS ISOMERASE D"/>
    <property type="match status" value="1"/>
</dbReference>
<name>A0ABU1HEY3_9GAMM</name>
<dbReference type="EMBL" id="JARWAM010000008">
    <property type="protein sequence ID" value="MDR5906031.1"/>
    <property type="molecule type" value="Genomic_DNA"/>
</dbReference>
<keyword evidence="11" id="KW-0697">Rotamase</keyword>
<reference evidence="14 15" key="1">
    <citation type="submission" date="2023-04" db="EMBL/GenBank/DDBJ databases">
        <title>A long-awaited taxogenomic arrangement of the family Halomonadaceae.</title>
        <authorList>
            <person name="De La Haba R."/>
            <person name="Chuvochina M."/>
            <person name="Wittouck S."/>
            <person name="Arahal D.R."/>
            <person name="Sanchez-Porro C."/>
            <person name="Hugenholtz P."/>
            <person name="Ventosa A."/>
        </authorList>
    </citation>
    <scope>NUCLEOTIDE SEQUENCE [LARGE SCALE GENOMIC DNA]</scope>
    <source>
        <strain evidence="14 15">DSM 26770</strain>
    </source>
</reference>
<accession>A0ABU1HEY3</accession>
<dbReference type="SUPFAM" id="SSF109998">
    <property type="entry name" value="Triger factor/SurA peptide-binding domain-like"/>
    <property type="match status" value="1"/>
</dbReference>
<comment type="similarity">
    <text evidence="8">Belongs to the PpiD chaperone family.</text>
</comment>
<dbReference type="Gene3D" id="1.10.4030.10">
    <property type="entry name" value="Porin chaperone SurA, peptide-binding domain"/>
    <property type="match status" value="1"/>
</dbReference>
<feature type="transmembrane region" description="Helical" evidence="12">
    <location>
        <begin position="12"/>
        <end position="30"/>
    </location>
</feature>
<keyword evidence="6 12" id="KW-0472">Membrane</keyword>
<organism evidence="14 15">
    <name type="scientific">Franzmannia qiaohouensis</name>
    <dbReference type="NCBI Taxonomy" id="1329370"/>
    <lineage>
        <taxon>Bacteria</taxon>
        <taxon>Pseudomonadati</taxon>
        <taxon>Pseudomonadota</taxon>
        <taxon>Gammaproteobacteria</taxon>
        <taxon>Oceanospirillales</taxon>
        <taxon>Halomonadaceae</taxon>
        <taxon>Franzmannia</taxon>
    </lineage>
</organism>
<dbReference type="PANTHER" id="PTHR47529:SF1">
    <property type="entry name" value="PERIPLASMIC CHAPERONE PPID"/>
    <property type="match status" value="1"/>
</dbReference>
<evidence type="ECO:0000256" key="11">
    <source>
        <dbReference type="PROSITE-ProRule" id="PRU00278"/>
    </source>
</evidence>
<protein>
    <recommendedName>
        <fullName evidence="9">Periplasmic chaperone PpiD</fullName>
    </recommendedName>
    <alternativeName>
        <fullName evidence="10">Periplasmic folding chaperone</fullName>
    </alternativeName>
</protein>
<keyword evidence="3" id="KW-0997">Cell inner membrane</keyword>
<evidence type="ECO:0000259" key="13">
    <source>
        <dbReference type="PROSITE" id="PS50198"/>
    </source>
</evidence>
<dbReference type="Gene3D" id="3.10.50.40">
    <property type="match status" value="1"/>
</dbReference>
<evidence type="ECO:0000256" key="10">
    <source>
        <dbReference type="ARBA" id="ARBA00042775"/>
    </source>
</evidence>
<comment type="caution">
    <text evidence="14">The sequence shown here is derived from an EMBL/GenBank/DDBJ whole genome shotgun (WGS) entry which is preliminary data.</text>
</comment>
<keyword evidence="15" id="KW-1185">Reference proteome</keyword>
<evidence type="ECO:0000256" key="2">
    <source>
        <dbReference type="ARBA" id="ARBA00022475"/>
    </source>
</evidence>
<dbReference type="InterPro" id="IPR023058">
    <property type="entry name" value="PPIase_PpiC_CS"/>
</dbReference>
<evidence type="ECO:0000256" key="3">
    <source>
        <dbReference type="ARBA" id="ARBA00022519"/>
    </source>
</evidence>
<dbReference type="Pfam" id="PF00639">
    <property type="entry name" value="Rotamase"/>
    <property type="match status" value="1"/>
</dbReference>
<dbReference type="PROSITE" id="PS50198">
    <property type="entry name" value="PPIC_PPIASE_2"/>
    <property type="match status" value="1"/>
</dbReference>
<keyword evidence="11" id="KW-0413">Isomerase</keyword>
<dbReference type="RefSeq" id="WP_309721666.1">
    <property type="nucleotide sequence ID" value="NZ_JARWAM010000008.1"/>
</dbReference>
<evidence type="ECO:0000256" key="12">
    <source>
        <dbReference type="SAM" id="Phobius"/>
    </source>
</evidence>
<keyword evidence="5 12" id="KW-1133">Transmembrane helix</keyword>
<dbReference type="Pfam" id="PF13624">
    <property type="entry name" value="SurA_N_3"/>
    <property type="match status" value="1"/>
</dbReference>
<feature type="domain" description="PpiC" evidence="13">
    <location>
        <begin position="256"/>
        <end position="355"/>
    </location>
</feature>
<dbReference type="InterPro" id="IPR000297">
    <property type="entry name" value="PPIase_PpiC"/>
</dbReference>
<dbReference type="InterPro" id="IPR027304">
    <property type="entry name" value="Trigger_fact/SurA_dom_sf"/>
</dbReference>
<comment type="subcellular location">
    <subcellularLocation>
        <location evidence="1">Cell inner membrane</location>
        <topology evidence="1">Single-pass type II membrane protein</topology>
        <orientation evidence="1">Periplasmic side</orientation>
    </subcellularLocation>
</comment>
<evidence type="ECO:0000256" key="1">
    <source>
        <dbReference type="ARBA" id="ARBA00004382"/>
    </source>
</evidence>
<evidence type="ECO:0000256" key="4">
    <source>
        <dbReference type="ARBA" id="ARBA00022692"/>
    </source>
</evidence>
<evidence type="ECO:0000256" key="5">
    <source>
        <dbReference type="ARBA" id="ARBA00022989"/>
    </source>
</evidence>
<dbReference type="InterPro" id="IPR052029">
    <property type="entry name" value="PpiD_chaperone"/>
</dbReference>
<evidence type="ECO:0000256" key="7">
    <source>
        <dbReference type="ARBA" id="ARBA00023186"/>
    </source>
</evidence>
<dbReference type="SUPFAM" id="SSF54534">
    <property type="entry name" value="FKBP-like"/>
    <property type="match status" value="1"/>
</dbReference>
<dbReference type="PROSITE" id="PS01096">
    <property type="entry name" value="PPIC_PPIASE_1"/>
    <property type="match status" value="1"/>
</dbReference>
<sequence length="604" mass="67454">MLQSIRDRSKSWGAKIIIGAVVVTMALFGVDSLVTLFTGSPDDVAEVNGQTITRQQVEMNVQRAIRSGQVPPEQERALRNQVLDELITDALLDSYAEDGGLYLSEGQLDRLIVTLPEFQDQNGRFDADLFRNRLASAGYSPTSFREELKADMQRQQLQQGLAFSDFTLDSERERLGELQRQTRTFRYHLLGEADLETPPQASEEQLEAYYAENADSYQRPEQVRIEYVIIDREEMAAEYDLDEQQLRDAYAERGRDAERRVSHIMVTFNGERSRDEAEARLEEVQARLDAGDEFAELAEEYSDDTSTSEAGGDLGTVSRGFFDDAFEEAAFSLGEGETSDIVESGNGLHLIRVTELDMPSFEAMRDDLQRDAALSEVTDDFNRRVQQLIDDSFAADDLQSVADDIGLELHTTDWVSRDGAEGVLSEPGVMDAAFSDDVLVEGFNSEVIELDDDRRMVLRVAEHRDATLLELDEVRERVEASVSANLRREALRELAEEQIAALRDGDELDLDWQAVEAAGRQSGAAPRAVIQAAFRLPQPDGEARYGHVLDGDQVAIIALDEVASGEVDAEVDGFVTQMAERLRAQAAIQGLLEYLRSTAEIERL</sequence>
<keyword evidence="4 12" id="KW-0812">Transmembrane</keyword>
<evidence type="ECO:0000256" key="6">
    <source>
        <dbReference type="ARBA" id="ARBA00023136"/>
    </source>
</evidence>
<keyword evidence="2" id="KW-1003">Cell membrane</keyword>
<evidence type="ECO:0000313" key="14">
    <source>
        <dbReference type="EMBL" id="MDR5906031.1"/>
    </source>
</evidence>
<proteinExistence type="inferred from homology"/>
<evidence type="ECO:0000256" key="9">
    <source>
        <dbReference type="ARBA" id="ARBA00040743"/>
    </source>
</evidence>
<evidence type="ECO:0000313" key="15">
    <source>
        <dbReference type="Proteomes" id="UP001251374"/>
    </source>
</evidence>
<gene>
    <name evidence="14" type="ORF">QC821_12150</name>
</gene>
<evidence type="ECO:0000256" key="8">
    <source>
        <dbReference type="ARBA" id="ARBA00038408"/>
    </source>
</evidence>